<dbReference type="AlphaFoldDB" id="A0AA36HRA6"/>
<keyword evidence="2" id="KW-1133">Transmembrane helix</keyword>
<dbReference type="SUPFAM" id="SSF51197">
    <property type="entry name" value="Clavaminate synthase-like"/>
    <property type="match status" value="1"/>
</dbReference>
<accession>A0AA36HRA6</accession>
<dbReference type="EMBL" id="CAUJNA010000187">
    <property type="protein sequence ID" value="CAJ1373315.1"/>
    <property type="molecule type" value="Genomic_DNA"/>
</dbReference>
<dbReference type="PROSITE" id="PS51257">
    <property type="entry name" value="PROKAR_LIPOPROTEIN"/>
    <property type="match status" value="1"/>
</dbReference>
<comment type="caution">
    <text evidence="3">The sequence shown here is derived from an EMBL/GenBank/DDBJ whole genome shotgun (WGS) entry which is preliminary data.</text>
</comment>
<reference evidence="3" key="1">
    <citation type="submission" date="2023-08" db="EMBL/GenBank/DDBJ databases">
        <authorList>
            <person name="Chen Y."/>
            <person name="Shah S."/>
            <person name="Dougan E. K."/>
            <person name="Thang M."/>
            <person name="Chan C."/>
        </authorList>
    </citation>
    <scope>NUCLEOTIDE SEQUENCE</scope>
</reference>
<evidence type="ECO:0000313" key="4">
    <source>
        <dbReference type="Proteomes" id="UP001178507"/>
    </source>
</evidence>
<organism evidence="3 4">
    <name type="scientific">Effrenium voratum</name>
    <dbReference type="NCBI Taxonomy" id="2562239"/>
    <lineage>
        <taxon>Eukaryota</taxon>
        <taxon>Sar</taxon>
        <taxon>Alveolata</taxon>
        <taxon>Dinophyceae</taxon>
        <taxon>Suessiales</taxon>
        <taxon>Symbiodiniaceae</taxon>
        <taxon>Effrenium</taxon>
    </lineage>
</organism>
<keyword evidence="4" id="KW-1185">Reference proteome</keyword>
<keyword evidence="2" id="KW-0472">Membrane</keyword>
<dbReference type="Proteomes" id="UP001178507">
    <property type="component" value="Unassembled WGS sequence"/>
</dbReference>
<keyword evidence="2" id="KW-0812">Transmembrane</keyword>
<evidence type="ECO:0000313" key="3">
    <source>
        <dbReference type="EMBL" id="CAJ1373315.1"/>
    </source>
</evidence>
<proteinExistence type="predicted"/>
<gene>
    <name evidence="3" type="ORF">EVOR1521_LOCUS3170</name>
</gene>
<feature type="region of interest" description="Disordered" evidence="1">
    <location>
        <begin position="195"/>
        <end position="229"/>
    </location>
</feature>
<dbReference type="Gene3D" id="2.60.120.620">
    <property type="entry name" value="q2cbj1_9rhob like domain"/>
    <property type="match status" value="2"/>
</dbReference>
<evidence type="ECO:0000256" key="2">
    <source>
        <dbReference type="SAM" id="Phobius"/>
    </source>
</evidence>
<evidence type="ECO:0000256" key="1">
    <source>
        <dbReference type="SAM" id="MobiDB-lite"/>
    </source>
</evidence>
<protein>
    <submittedName>
        <fullName evidence="3">Uncharacterized protein</fullName>
    </submittedName>
</protein>
<name>A0AA36HRA6_9DINO</name>
<feature type="transmembrane region" description="Helical" evidence="2">
    <location>
        <begin position="6"/>
        <end position="23"/>
    </location>
</feature>
<sequence length="373" mass="39599">MAARGWALPLGAAACGLAVWVALRRRKRAVLALPRLSSDAGASALAAALQRCGVVVVEGLAPELAEQAKRELADKGLQGTFHGAEGSFAGHHTRRNAGKALGESLAAQELAQHPLILEAVEKVLLRWCKRINLGTCSAISVEPPSGNEAPAPPQVLHRDNSMWGASTWPWLPSSSFKGRPEFSVSVMRRGLRQGPAVRGGGRCPISPPATAPPGSCLGPTTGRPRKPGAVGWWPRGLVASSFWSRSEGGAYGKGVGPLPEEADAVKATMARGSVALWLGNTLHGAGAHSGKEPSARHGLVFIYNLGWLKPEHNFHWAMPPGVLRSFSPKLQELIGLFGQLVSGWHTLRRRRGWACWMTWSQTRAGGQGLVSLG</sequence>